<feature type="chain" id="PRO_5037895855" description="SLH domain-containing protein" evidence="2">
    <location>
        <begin position="17"/>
        <end position="700"/>
    </location>
</feature>
<dbReference type="EMBL" id="BMAQ01000003">
    <property type="protein sequence ID" value="GFR37052.1"/>
    <property type="molecule type" value="Genomic_DNA"/>
</dbReference>
<dbReference type="InterPro" id="IPR050491">
    <property type="entry name" value="AmpC-like"/>
</dbReference>
<comment type="caution">
    <text evidence="4">The sequence shown here is derived from an EMBL/GenBank/DDBJ whole genome shotgun (WGS) entry which is preliminary data.</text>
</comment>
<dbReference type="PANTHER" id="PTHR46825:SF9">
    <property type="entry name" value="BETA-LACTAMASE-RELATED DOMAIN-CONTAINING PROTEIN"/>
    <property type="match status" value="1"/>
</dbReference>
<dbReference type="SUPFAM" id="SSF56601">
    <property type="entry name" value="beta-lactamase/transpeptidase-like"/>
    <property type="match status" value="1"/>
</dbReference>
<dbReference type="InterPro" id="IPR012338">
    <property type="entry name" value="Beta-lactam/transpept-like"/>
</dbReference>
<evidence type="ECO:0000313" key="5">
    <source>
        <dbReference type="Proteomes" id="UP000654993"/>
    </source>
</evidence>
<keyword evidence="5" id="KW-1185">Reference proteome</keyword>
<dbReference type="InterPro" id="IPR001466">
    <property type="entry name" value="Beta-lactam-related"/>
</dbReference>
<keyword evidence="2" id="KW-0732">Signal</keyword>
<accession>A0A916QA87</accession>
<dbReference type="AlphaFoldDB" id="A0A916QA87"/>
<feature type="signal peptide" evidence="2">
    <location>
        <begin position="1"/>
        <end position="16"/>
    </location>
</feature>
<gene>
    <name evidence="4" type="ORF">PRECH8_03480</name>
</gene>
<reference evidence="4" key="2">
    <citation type="journal article" date="2021" name="Data Brief">
        <title>Draft genome sequence data of the facultative, thermophilic, xylanolytic bacterium Paenibacillus sp. strain DA-C8.</title>
        <authorList>
            <person name="Chhe C."/>
            <person name="Uke A."/>
            <person name="Baramee S."/>
            <person name="Ungkulpasvich U."/>
            <person name="Tachaapaikoon C."/>
            <person name="Pason P."/>
            <person name="Waeonukul R."/>
            <person name="Ratanakhanokchai K."/>
            <person name="Kosugi A."/>
        </authorList>
    </citation>
    <scope>NUCLEOTIDE SEQUENCE</scope>
    <source>
        <strain evidence="4">DA-C8</strain>
    </source>
</reference>
<evidence type="ECO:0000259" key="3">
    <source>
        <dbReference type="PROSITE" id="PS51272"/>
    </source>
</evidence>
<evidence type="ECO:0000313" key="4">
    <source>
        <dbReference type="EMBL" id="GFR37052.1"/>
    </source>
</evidence>
<dbReference type="Pfam" id="PF00144">
    <property type="entry name" value="Beta-lactamase"/>
    <property type="match status" value="1"/>
</dbReference>
<dbReference type="PROSITE" id="PS51272">
    <property type="entry name" value="SLH"/>
    <property type="match status" value="1"/>
</dbReference>
<protein>
    <recommendedName>
        <fullName evidence="3">SLH domain-containing protein</fullName>
    </recommendedName>
</protein>
<evidence type="ECO:0000256" key="1">
    <source>
        <dbReference type="SAM" id="MobiDB-lite"/>
    </source>
</evidence>
<dbReference type="InterPro" id="IPR001119">
    <property type="entry name" value="SLH_dom"/>
</dbReference>
<feature type="compositionally biased region" description="Low complexity" evidence="1">
    <location>
        <begin position="674"/>
        <end position="691"/>
    </location>
</feature>
<feature type="domain" description="SLH" evidence="3">
    <location>
        <begin position="539"/>
        <end position="602"/>
    </location>
</feature>
<evidence type="ECO:0000256" key="2">
    <source>
        <dbReference type="SAM" id="SignalP"/>
    </source>
</evidence>
<feature type="region of interest" description="Disordered" evidence="1">
    <location>
        <begin position="674"/>
        <end position="700"/>
    </location>
</feature>
<dbReference type="PANTHER" id="PTHR46825">
    <property type="entry name" value="D-ALANYL-D-ALANINE-CARBOXYPEPTIDASE/ENDOPEPTIDASE AMPH"/>
    <property type="match status" value="1"/>
</dbReference>
<name>A0A916QA87_9BACL</name>
<dbReference type="Proteomes" id="UP000654993">
    <property type="component" value="Unassembled WGS sequence"/>
</dbReference>
<dbReference type="Pfam" id="PF00395">
    <property type="entry name" value="SLH"/>
    <property type="match status" value="1"/>
</dbReference>
<dbReference type="Gene3D" id="3.40.710.10">
    <property type="entry name" value="DD-peptidase/beta-lactamase superfamily"/>
    <property type="match status" value="1"/>
</dbReference>
<organism evidence="4 5">
    <name type="scientific">Insulibacter thermoxylanivorax</name>
    <dbReference type="NCBI Taxonomy" id="2749268"/>
    <lineage>
        <taxon>Bacteria</taxon>
        <taxon>Bacillati</taxon>
        <taxon>Bacillota</taxon>
        <taxon>Bacilli</taxon>
        <taxon>Bacillales</taxon>
        <taxon>Paenibacillaceae</taxon>
        <taxon>Insulibacter</taxon>
    </lineage>
</organism>
<proteinExistence type="predicted"/>
<sequence>MLISALFLSSVVPAFADDGQGAPLPLTADNVQAFLDEFFSSEMTQTMYSGAAVAIVKDDEVIALEGYGYADHEKETPVDPSQSIFRIASVSKTFTAVAVMQLAEQGKIDLHEDIRTYLPGLDFDNPYDTPVTVSHLLTHQSGFEVRDPQQSDITADLDLYVSIEEFAAQRMPDVVREPGTSYLYDNFAYQLLGLIVQNVSGMPFEEYMQVHIFEPLGMDNSGYLLKGKFLEHLVRGYDLYQQPIETYAFVPTVMPEGGMLSTADDISKFMLAFLNGGALGSQRILTEQSVEEMSIYRSAIHPLLPNTTYGFEAQLQQFPMAGSSEAVIVKLGDMLDTSSMLMLIPEEKVGVFLTYNQQGVLRDVFNAQFMSTFFPQYTVPAELAPFEPYTVEQLTPLAGYYSDLRRAPLVTKIDVIDDGTIQLYNALLGPRQLRQVDERLFIDEELQIFTAFTIDEASGRAYMKEPYINPLGYARQGEKPVGFIDLAADNVYSEYILTLQSLGWYPNESGAAFAPEEEVTRAELVHYIVSLLGVIVPEFDQYAFTDIDGHEYADEIQFAHLLGMVNGDGGGRFHPDQPAARQEAAVMLWNVLKQQYPDELFASVALAGYTDEWAVPAVKMMAALGYHGPEVTYTEDGAVNFHSTHVLTRQEAAALYYQILMVPSDLIVAEMTAQAQEQVPPVEEQTPAQQESPSDEDHAA</sequence>
<reference evidence="4" key="1">
    <citation type="submission" date="2020-08" db="EMBL/GenBank/DDBJ databases">
        <authorList>
            <person name="Uke A."/>
            <person name="Chhe C."/>
            <person name="Baramee S."/>
            <person name="Kosugi A."/>
        </authorList>
    </citation>
    <scope>NUCLEOTIDE SEQUENCE</scope>
    <source>
        <strain evidence="4">DA-C8</strain>
    </source>
</reference>